<dbReference type="EnsemblPlants" id="Ma09_t26240.1">
    <property type="protein sequence ID" value="Ma09_p26240.1"/>
    <property type="gene ID" value="Ma09_g26240"/>
</dbReference>
<name>A0A804KNW3_MUSAM</name>
<evidence type="ECO:0000313" key="2">
    <source>
        <dbReference type="EnsemblPlants" id="Ma09_p26240.1"/>
    </source>
</evidence>
<dbReference type="InParanoid" id="A0A804KNW3"/>
<dbReference type="AlphaFoldDB" id="A0A804KNW3"/>
<reference evidence="2" key="2">
    <citation type="submission" date="2021-05" db="UniProtKB">
        <authorList>
            <consortium name="EnsemblPlants"/>
        </authorList>
    </citation>
    <scope>IDENTIFICATION</scope>
    <source>
        <strain evidence="2">subsp. malaccensis</strain>
    </source>
</reference>
<protein>
    <submittedName>
        <fullName evidence="1">(wild Malaysian banana) hypothetical protein</fullName>
    </submittedName>
</protein>
<sequence length="114" mass="13510">MMRITPNLLIFCQGCAGAKSNQQIKLAAWKECNNDFSWFDIAYEKNQRWYFSFLLMEKLFSLGLRFKMRHMLHLRIYQSMQKSERTSNGMVDCCIGKVPFSFYMLNQKAKGKDL</sequence>
<dbReference type="Gramene" id="Ma09_t26240.1">
    <property type="protein sequence ID" value="Ma09_p26240.1"/>
    <property type="gene ID" value="Ma09_g26240"/>
</dbReference>
<keyword evidence="3" id="KW-1185">Reference proteome</keyword>
<evidence type="ECO:0000313" key="3">
    <source>
        <dbReference type="Proteomes" id="UP000012960"/>
    </source>
</evidence>
<dbReference type="EMBL" id="HG996474">
    <property type="protein sequence ID" value="CAG1836522.1"/>
    <property type="molecule type" value="Genomic_DNA"/>
</dbReference>
<accession>A0A804KNW3</accession>
<gene>
    <name evidence="1" type="ORF">GSMUA_244910.1</name>
</gene>
<evidence type="ECO:0000313" key="1">
    <source>
        <dbReference type="EMBL" id="CAG1836522.1"/>
    </source>
</evidence>
<dbReference type="Proteomes" id="UP000012960">
    <property type="component" value="Unplaced"/>
</dbReference>
<proteinExistence type="predicted"/>
<reference evidence="1" key="1">
    <citation type="submission" date="2021-03" db="EMBL/GenBank/DDBJ databases">
        <authorList>
            <consortium name="Genoscope - CEA"/>
            <person name="William W."/>
        </authorList>
    </citation>
    <scope>NUCLEOTIDE SEQUENCE</scope>
    <source>
        <strain evidence="1">Doubled-haploid Pahang</strain>
    </source>
</reference>
<organism evidence="2 3">
    <name type="scientific">Musa acuminata subsp. malaccensis</name>
    <name type="common">Wild banana</name>
    <name type="synonym">Musa malaccensis</name>
    <dbReference type="NCBI Taxonomy" id="214687"/>
    <lineage>
        <taxon>Eukaryota</taxon>
        <taxon>Viridiplantae</taxon>
        <taxon>Streptophyta</taxon>
        <taxon>Embryophyta</taxon>
        <taxon>Tracheophyta</taxon>
        <taxon>Spermatophyta</taxon>
        <taxon>Magnoliopsida</taxon>
        <taxon>Liliopsida</taxon>
        <taxon>Zingiberales</taxon>
        <taxon>Musaceae</taxon>
        <taxon>Musa</taxon>
    </lineage>
</organism>